<reference evidence="2" key="1">
    <citation type="submission" date="2018-11" db="EMBL/GenBank/DDBJ databases">
        <title>Proposal to divide the Flavobacteriaceae and reorganize its genera based on Amino Acid Identity values calculated from whole genome sequences.</title>
        <authorList>
            <person name="Nicholson A.C."/>
            <person name="Gulvik C.A."/>
            <person name="Whitney A.M."/>
            <person name="Humrighouse B.W."/>
            <person name="Bell M."/>
            <person name="Holmes B."/>
            <person name="Steigerwalt A.B."/>
            <person name="Villarma A."/>
            <person name="Sheth M."/>
            <person name="Batra D."/>
            <person name="Pryor J."/>
            <person name="Bernardet J.-F."/>
            <person name="Hugo C."/>
            <person name="Kampfer P."/>
            <person name="Newman J.D."/>
            <person name="McQuiston J.R."/>
        </authorList>
    </citation>
    <scope>NUCLEOTIDE SEQUENCE [LARGE SCALE GENOMIC DNA]</scope>
    <source>
        <strain evidence="2">H4753</strain>
    </source>
</reference>
<dbReference type="InterPro" id="IPR021314">
    <property type="entry name" value="DUF2911"/>
</dbReference>
<dbReference type="Pfam" id="PF11138">
    <property type="entry name" value="DUF2911"/>
    <property type="match status" value="1"/>
</dbReference>
<evidence type="ECO:0000313" key="1">
    <source>
        <dbReference type="EMBL" id="AZI21404.1"/>
    </source>
</evidence>
<sequence length="199" mass="22198">MYEKIIFTALFAISVSAYSQWTLPAASPRAKVEQQFSLSKITVDYGRPGVKGRKVFGDLVPYGKVWRAGANSSTKIEFRQSINFGGVMVPAGKYGLYILPNEKDWKIILNSDSQSWGTAYDASKDLYSVAVPVQKVADRQEFFEIALQPVDDNAIDLVFKWDNVKAVVPMKTGNPENVAKIVDKLKEIRELERSAAAKK</sequence>
<dbReference type="AlphaFoldDB" id="A0A3G8WT92"/>
<protein>
    <submittedName>
        <fullName evidence="1">DUF2911 domain-containing protein</fullName>
    </submittedName>
</protein>
<gene>
    <name evidence="1" type="ORF">EIH08_04735</name>
</gene>
<name>A0A3G8WT92_9FLAO</name>
<evidence type="ECO:0000313" key="2">
    <source>
        <dbReference type="Proteomes" id="UP000282297"/>
    </source>
</evidence>
<organism evidence="1 2">
    <name type="scientific">Chryseobacterium taklimakanense</name>
    <dbReference type="NCBI Taxonomy" id="536441"/>
    <lineage>
        <taxon>Bacteria</taxon>
        <taxon>Pseudomonadati</taxon>
        <taxon>Bacteroidota</taxon>
        <taxon>Flavobacteriia</taxon>
        <taxon>Flavobacteriales</taxon>
        <taxon>Weeksellaceae</taxon>
        <taxon>Chryseobacterium group</taxon>
        <taxon>Chryseobacterium</taxon>
    </lineage>
</organism>
<proteinExistence type="predicted"/>
<dbReference type="EMBL" id="CP034171">
    <property type="protein sequence ID" value="AZI21404.1"/>
    <property type="molecule type" value="Genomic_DNA"/>
</dbReference>
<dbReference type="Proteomes" id="UP000282297">
    <property type="component" value="Chromosome"/>
</dbReference>
<accession>A0A3G8WT92</accession>